<gene>
    <name evidence="6" type="primary">LOC113504528</name>
</gene>
<evidence type="ECO:0000313" key="5">
    <source>
        <dbReference type="Proteomes" id="UP000322000"/>
    </source>
</evidence>
<dbReference type="Gene3D" id="3.90.190.10">
    <property type="entry name" value="Protein tyrosine phosphatase superfamily"/>
    <property type="match status" value="1"/>
</dbReference>
<protein>
    <submittedName>
        <fullName evidence="6">Probable dual specificity protein phosphatase DDB_G0283417</fullName>
    </submittedName>
</protein>
<feature type="domain" description="Tyrosine-protein phosphatase" evidence="3">
    <location>
        <begin position="55"/>
        <end position="191"/>
    </location>
</feature>
<evidence type="ECO:0000256" key="2">
    <source>
        <dbReference type="ARBA" id="ARBA00022912"/>
    </source>
</evidence>
<accession>A0A7E5WPR9</accession>
<dbReference type="GO" id="GO:0005737">
    <property type="term" value="C:cytoplasm"/>
    <property type="evidence" value="ECO:0007669"/>
    <property type="project" value="TreeGrafter"/>
</dbReference>
<keyword evidence="5" id="KW-1185">Reference proteome</keyword>
<dbReference type="InterPro" id="IPR016130">
    <property type="entry name" value="Tyr_Pase_AS"/>
</dbReference>
<sequence length="191" mass="21406">MSFLDKLQNQKNKLKGTETIVTTVDGQRYVEKGSEVTAICPNTYGFVVDTKPDNIPILVSDYLYIGSQDCAVNSVIEAYNIKHVLSLGIKVDVVVNNKFINCLDVPETKIKDLLTECLPFIWRCVTSKEYILVHCNAGVSRTSTVAIAYLIHYKRMTFQEAYDIVKSKRPAIQPNAGFRKQLEALTPGNVI</sequence>
<name>A0A7E5WPR9_TRINI</name>
<dbReference type="PROSITE" id="PS50054">
    <property type="entry name" value="TYR_PHOSPHATASE_DUAL"/>
    <property type="match status" value="1"/>
</dbReference>
<evidence type="ECO:0000259" key="4">
    <source>
        <dbReference type="PROSITE" id="PS50056"/>
    </source>
</evidence>
<dbReference type="SUPFAM" id="SSF52799">
    <property type="entry name" value="(Phosphotyrosine protein) phosphatases II"/>
    <property type="match status" value="1"/>
</dbReference>
<dbReference type="OrthoDB" id="10252009at2759"/>
<dbReference type="AlphaFoldDB" id="A0A7E5WPR9"/>
<dbReference type="Proteomes" id="UP000322000">
    <property type="component" value="Chromosome 22"/>
</dbReference>
<evidence type="ECO:0000313" key="6">
    <source>
        <dbReference type="RefSeq" id="XP_026742674.1"/>
    </source>
</evidence>
<dbReference type="PANTHER" id="PTHR46377">
    <property type="entry name" value="DUAL SPECIFICITY PROTEIN PHOSPHATASE 19"/>
    <property type="match status" value="1"/>
</dbReference>
<dbReference type="InParanoid" id="A0A7E5WPR9"/>
<dbReference type="InterPro" id="IPR000340">
    <property type="entry name" value="Dual-sp_phosphatase_cat-dom"/>
</dbReference>
<dbReference type="InterPro" id="IPR020422">
    <property type="entry name" value="TYR_PHOSPHATASE_DUAL_dom"/>
</dbReference>
<evidence type="ECO:0000256" key="1">
    <source>
        <dbReference type="ARBA" id="ARBA00022801"/>
    </source>
</evidence>
<dbReference type="CDD" id="cd14498">
    <property type="entry name" value="DSP"/>
    <property type="match status" value="1"/>
</dbReference>
<dbReference type="InterPro" id="IPR029021">
    <property type="entry name" value="Prot-tyrosine_phosphatase-like"/>
</dbReference>
<dbReference type="GO" id="GO:0008579">
    <property type="term" value="F:JUN kinase phosphatase activity"/>
    <property type="evidence" value="ECO:0007669"/>
    <property type="project" value="TreeGrafter"/>
</dbReference>
<dbReference type="PROSITE" id="PS50056">
    <property type="entry name" value="TYR_PHOSPHATASE_2"/>
    <property type="match status" value="1"/>
</dbReference>
<feature type="domain" description="Tyrosine specific protein phosphatases" evidence="4">
    <location>
        <begin position="131"/>
        <end position="172"/>
    </location>
</feature>
<reference evidence="6" key="1">
    <citation type="submission" date="2025-08" db="UniProtKB">
        <authorList>
            <consortium name="RefSeq"/>
        </authorList>
    </citation>
    <scope>IDENTIFICATION</scope>
</reference>
<dbReference type="PANTHER" id="PTHR46377:SF1">
    <property type="entry name" value="DUAL SPECIFICITY PROTEIN PHOSPHATASE 19"/>
    <property type="match status" value="1"/>
</dbReference>
<keyword evidence="1" id="KW-0378">Hydrolase</keyword>
<organism evidence="5 6">
    <name type="scientific">Trichoplusia ni</name>
    <name type="common">Cabbage looper</name>
    <dbReference type="NCBI Taxonomy" id="7111"/>
    <lineage>
        <taxon>Eukaryota</taxon>
        <taxon>Metazoa</taxon>
        <taxon>Ecdysozoa</taxon>
        <taxon>Arthropoda</taxon>
        <taxon>Hexapoda</taxon>
        <taxon>Insecta</taxon>
        <taxon>Pterygota</taxon>
        <taxon>Neoptera</taxon>
        <taxon>Endopterygota</taxon>
        <taxon>Lepidoptera</taxon>
        <taxon>Glossata</taxon>
        <taxon>Ditrysia</taxon>
        <taxon>Noctuoidea</taxon>
        <taxon>Noctuidae</taxon>
        <taxon>Plusiinae</taxon>
        <taxon>Trichoplusia</taxon>
    </lineage>
</organism>
<dbReference type="KEGG" id="tnl:113504528"/>
<proteinExistence type="predicted"/>
<dbReference type="CTD" id="4379907"/>
<dbReference type="FunCoup" id="A0A7E5WPR9">
    <property type="interactions" value="403"/>
</dbReference>
<dbReference type="SMART" id="SM00195">
    <property type="entry name" value="DSPc"/>
    <property type="match status" value="1"/>
</dbReference>
<dbReference type="GeneID" id="113504528"/>
<keyword evidence="2" id="KW-0904">Protein phosphatase</keyword>
<dbReference type="RefSeq" id="XP_026742674.1">
    <property type="nucleotide sequence ID" value="XM_026886873.1"/>
</dbReference>
<dbReference type="Pfam" id="PF00782">
    <property type="entry name" value="DSPc"/>
    <property type="match status" value="1"/>
</dbReference>
<dbReference type="PROSITE" id="PS00383">
    <property type="entry name" value="TYR_PHOSPHATASE_1"/>
    <property type="match status" value="1"/>
</dbReference>
<dbReference type="InterPro" id="IPR000387">
    <property type="entry name" value="Tyr_Pase_dom"/>
</dbReference>
<evidence type="ECO:0000259" key="3">
    <source>
        <dbReference type="PROSITE" id="PS50054"/>
    </source>
</evidence>